<sequence length="795" mass="88362">MKSKLEEQRLQEPVTKMLNMFFCSDKFGEVKATPDGTFVQFREGMFTTGDEYDSFESGFVKISYISLSNGIYGQANARIKLVCTLTETALEQLPFIQKGVGDDGEPALEYVKDLERGLEQHYGANSATARLKGGSIVVILAFENGYLTPNWTRGGRRDRDGLEQCLLTVADGSPTSSVLRKGLTERAESVKVRNYDVAYDEEGAPSTVTRRSSAVDPAPEHAHGVTVIGNIVTDPALSILQSMVQTVPAGNILNMYQLYLDSADRTTFSDFLATDPHSVQYLQTLPTAVVAMLKVVLPVTHTDTGLCNVIYRGMPHPPKIIFNRNFVKLDVDAVLEGANGESIDLALLGLQRPGARPTADPYKHLSSLRVETCTATSGLTMRLVVGFIEYLATQGSTGDELIKDLVEVGYHLWWERAVFRSTEDPGLFDLIDNRAMDEDFAKNYLRSFWDSMFTQVISREGYERRTYSHHNHDAIFVRLVLSTFLTLQTAEVSLSTGLTVRDIIDQERSTTGPSPDHAIVLPSRRNGRAIICQPSIVPSKLGGIGRLKIRIAAPHNIQVVMLQPRDRKNVESTFEHHFRHVQPLTSQGQMRNPIQRQRTTVNAITQIRQQRTSKVLYTVSRSSGMEVGSIQTPSIATTSIGDVTPSDQEGFPDILAGVDCNAGLGSERCIKINEGGELVNGIDTIVQKVRLFAACHEMMNAKHRGQLYVVNTAMVYVFVGCRWLYKDDPSQDILLETYAYVDSDVRFSSRLARGRGVLHDLRMHGMTRSVAEKIDESRKGKRELLAPEKLDIPTF</sequence>
<comment type="caution">
    <text evidence="1">The sequence shown here is derived from an EMBL/GenBank/DDBJ whole genome shotgun (WGS) entry which is preliminary data.</text>
</comment>
<name>A0A2V0RN54_9ZZZZ</name>
<organism evidence="1">
    <name type="scientific">viral metagenome</name>
    <dbReference type="NCBI Taxonomy" id="1070528"/>
    <lineage>
        <taxon>unclassified sequences</taxon>
        <taxon>metagenomes</taxon>
        <taxon>organismal metagenomes</taxon>
    </lineage>
</organism>
<proteinExistence type="predicted"/>
<evidence type="ECO:0000313" key="1">
    <source>
        <dbReference type="EMBL" id="GBH22560.1"/>
    </source>
</evidence>
<protein>
    <submittedName>
        <fullName evidence="1">Uncharacterized protein</fullName>
    </submittedName>
</protein>
<accession>A0A2V0RN54</accession>
<dbReference type="EMBL" id="BDQC01000157">
    <property type="protein sequence ID" value="GBH22560.1"/>
    <property type="molecule type" value="Genomic_RNA"/>
</dbReference>
<dbReference type="AlphaFoldDB" id="A0A2V0RN54"/>
<reference evidence="1" key="1">
    <citation type="submission" date="2017-04" db="EMBL/GenBank/DDBJ databases">
        <title>Unveiling RNA virosphere associated with marine microorganisms.</title>
        <authorList>
            <person name="Urayama S."/>
            <person name="Takaki Y."/>
            <person name="Nishi S."/>
            <person name="Yoshida Y."/>
            <person name="Deguchi S."/>
            <person name="Takai K."/>
            <person name="Nunoura T."/>
        </authorList>
    </citation>
    <scope>NUCLEOTIDE SEQUENCE</scope>
</reference>